<evidence type="ECO:0000313" key="4">
    <source>
        <dbReference type="Proteomes" id="UP000192257"/>
    </source>
</evidence>
<name>A0A1X0NK65_9TRYP</name>
<keyword evidence="3" id="KW-0808">Transferase</keyword>
<evidence type="ECO:0000259" key="2">
    <source>
        <dbReference type="PROSITE" id="PS50878"/>
    </source>
</evidence>
<evidence type="ECO:0000313" key="3">
    <source>
        <dbReference type="EMBL" id="ORC84853.1"/>
    </source>
</evidence>
<dbReference type="GeneID" id="39989515"/>
<reference evidence="3 4" key="1">
    <citation type="submission" date="2017-03" db="EMBL/GenBank/DDBJ databases">
        <title>An alternative strategy for trypanosome survival in the mammalian bloodstream revealed through genome and transcriptome analysis of the ubiquitous bovine parasite Trypanosoma (Megatrypanum) theileri.</title>
        <authorList>
            <person name="Kelly S."/>
            <person name="Ivens A."/>
            <person name="Mott A."/>
            <person name="O'Neill E."/>
            <person name="Emms D."/>
            <person name="Macleod O."/>
            <person name="Voorheis P."/>
            <person name="Matthews J."/>
            <person name="Matthews K."/>
            <person name="Carrington M."/>
        </authorList>
    </citation>
    <scope>NUCLEOTIDE SEQUENCE [LARGE SCALE GENOMIC DNA]</scope>
    <source>
        <strain evidence="3">Edinburgh</strain>
    </source>
</reference>
<keyword evidence="3" id="KW-0548">Nucleotidyltransferase</keyword>
<dbReference type="InterPro" id="IPR043502">
    <property type="entry name" value="DNA/RNA_pol_sf"/>
</dbReference>
<feature type="compositionally biased region" description="Low complexity" evidence="1">
    <location>
        <begin position="104"/>
        <end position="118"/>
    </location>
</feature>
<dbReference type="GO" id="GO:0003964">
    <property type="term" value="F:RNA-directed DNA polymerase activity"/>
    <property type="evidence" value="ECO:0007669"/>
    <property type="project" value="UniProtKB-KW"/>
</dbReference>
<feature type="compositionally biased region" description="Acidic residues" evidence="1">
    <location>
        <begin position="645"/>
        <end position="655"/>
    </location>
</feature>
<accession>A0A1X0NK65</accession>
<feature type="compositionally biased region" description="Polar residues" evidence="1">
    <location>
        <begin position="676"/>
        <end position="688"/>
    </location>
</feature>
<feature type="compositionally biased region" description="Acidic residues" evidence="1">
    <location>
        <begin position="539"/>
        <end position="562"/>
    </location>
</feature>
<dbReference type="EMBL" id="NBCO01000040">
    <property type="protein sequence ID" value="ORC84853.1"/>
    <property type="molecule type" value="Genomic_DNA"/>
</dbReference>
<dbReference type="SUPFAM" id="SSF56672">
    <property type="entry name" value="DNA/RNA polymerases"/>
    <property type="match status" value="1"/>
</dbReference>
<sequence length="1675" mass="187299">MAQDLRGRGLTQRTHNRGSPRPHFLGGSDRQNEMKTGPYQSATRYSETANITRIVQTVLAALQKETKNQYQAPRRPPRERRDLPKNDKTTRWSPTEWPRGTANVTTKTLQQQLQSTQSTPPPVTKTTWAQVARQPKEPMKRKVNPGPRPPHPFPPRPSANEIRPQYPHKPQWAPPHAEPATRKLAHKQAAPVKRRVTWRTPMDDSFAREAMELKVIQDKFQMFATECRKRATWWTTMRHGENNYHCRVCAFSSPRMGAVADHFKAAHAALRWSTPYQLRPHGPKIWPADHACSVTSTLAALSLYPEEGRFAPELRRPYVDPSADSTAEFVTALNVLTPMAPVTALEAMMANDPAVAALFASKIVVASCCKRCGAATQDTPDLGMIERGIISISPEKDAPITITSASLRQYYYNEELDSTRSCDGSAKSKIHPPSSINVITTKLFGDAVAIYVNSWGSHVVGAEQVPTSIDLPHGNGSAEYVLMGVVATTSDKHVATFLPINPGSNIWDVVDGMSHTRAPKGLDPTKAVLLFYRRVETAEELAEDDDEESEEAEIDAANEEEEHATAPKEHLTPPATPRDQFGRHAFGHFDDPTANEEATSHKRPRENDDAAEEDEEHPTATQGEAHQATPRRETQTPYDPFLATQDDDSDEEDTESTTSQHLEDSLVETQEGAPHTDQTGTRTSQGQRPSGGPVVFSHAVKTPLARPLRCLAGCCHKVFKHKRRGELLRSHIHTKHTKQERREIPSDDLQAEGLVRCETCCEIFSASEQARTAHLTRCGQFSTRTDRSREARDHFRASTGGKYAQQAVVRETPASTDWPAERHTDPLTDPWLHQRIPTRRWLHKREWPNWLDVCRTVFLGYTASENQERWRKQVQIFDLVRQHLRIQKEPRDTRTTLPEDNAGAPRDAVTVGEKIERPISDNAEGDPDGLPAHVRAKVRRIETMCMLQATGRAASLLTAEDAPPVEYSKEMVQSLDALYPQEDPSTYPTPPVTGPLVTLDAKDVSRLINHTLARAVSPGLDGWTRELLCPLTRDKQLLVELTTLLTDMANGQVPPEVAHRLRATSLTVLRKKNKKFRPIGAECVWAKAISLLAVGTVMPALQTRFKDLQFGVGNNIELAIEKIRKDFRVRGSVAMLDGRNAYNAISRSAILKATYGDEVWQPLWSVSRLLLGAPGVVGFYDKGQMVHSWKSTRGVRQGMVLGPVLFSIGTLAALKRLQAKFPTAAFTAYLDDVTIAAPPDKMREVVEATTKEMESLGIEINSEKTEVLDPRGLTGLPVEPLDFARVLGAGVAVNQDSTLITDFVRQKAEETDRLFKAIVEYPFPKCTQWRLLSVSALPRLTFLLRTHKPIHTRAAATWFDDRVTEVLGALLDLPVTKRARDIAALPIRMGGCGLRRQVDVAELAHECLGKKGLQRTKTAELEIERQCDLYESLQGPDRRVFIANRATGAGRPLTDPQVRTDDRSFVVYLRERLLLRVLPEGQNCVCGADATNFHVHTCERLHQQPRTIRHDMINMAFANGLRLCGFQCGLEPRLTEVSRRRPDILVVGLDTYAITDVTVTYPGRAYTTADPENLEDTDPFRAARTRFTEKRQKYRHWAIGNHLDFDPFVIQTNGSILPASRQWLQRVLGNQDHRLTVTNAYDFIIADTLSAVLRGNTHIYNAACGREGSARRALG</sequence>
<dbReference type="InterPro" id="IPR000477">
    <property type="entry name" value="RT_dom"/>
</dbReference>
<dbReference type="PROSITE" id="PS50878">
    <property type="entry name" value="RT_POL"/>
    <property type="match status" value="1"/>
</dbReference>
<feature type="compositionally biased region" description="Pro residues" evidence="1">
    <location>
        <begin position="146"/>
        <end position="157"/>
    </location>
</feature>
<dbReference type="Proteomes" id="UP000192257">
    <property type="component" value="Unassembled WGS sequence"/>
</dbReference>
<dbReference type="OrthoDB" id="269788at2759"/>
<dbReference type="VEuPathDB" id="TriTrypDB:TM35_000401200"/>
<gene>
    <name evidence="3" type="ORF">TM35_000401200</name>
</gene>
<comment type="caution">
    <text evidence="3">The sequence shown here is derived from an EMBL/GenBank/DDBJ whole genome shotgun (WGS) entry which is preliminary data.</text>
</comment>
<proteinExistence type="predicted"/>
<dbReference type="Pfam" id="PF00078">
    <property type="entry name" value="RVT_1"/>
    <property type="match status" value="1"/>
</dbReference>
<dbReference type="STRING" id="67003.A0A1X0NK65"/>
<keyword evidence="4" id="KW-1185">Reference proteome</keyword>
<feature type="compositionally biased region" description="Basic and acidic residues" evidence="1">
    <location>
        <begin position="79"/>
        <end position="90"/>
    </location>
</feature>
<organism evidence="3 4">
    <name type="scientific">Trypanosoma theileri</name>
    <dbReference type="NCBI Taxonomy" id="67003"/>
    <lineage>
        <taxon>Eukaryota</taxon>
        <taxon>Discoba</taxon>
        <taxon>Euglenozoa</taxon>
        <taxon>Kinetoplastea</taxon>
        <taxon>Metakinetoplastina</taxon>
        <taxon>Trypanosomatida</taxon>
        <taxon>Trypanosomatidae</taxon>
        <taxon>Trypanosoma</taxon>
    </lineage>
</organism>
<feature type="domain" description="Reverse transcriptase" evidence="2">
    <location>
        <begin position="1050"/>
        <end position="1278"/>
    </location>
</feature>
<keyword evidence="3" id="KW-0695">RNA-directed DNA polymerase</keyword>
<feature type="region of interest" description="Disordered" evidence="1">
    <location>
        <begin position="65"/>
        <end position="192"/>
    </location>
</feature>
<feature type="region of interest" description="Disordered" evidence="1">
    <location>
        <begin position="1"/>
        <end position="46"/>
    </location>
</feature>
<protein>
    <submittedName>
        <fullName evidence="3">SLACS reverse transcriptase, putative</fullName>
    </submittedName>
</protein>
<evidence type="ECO:0000256" key="1">
    <source>
        <dbReference type="SAM" id="MobiDB-lite"/>
    </source>
</evidence>
<dbReference type="RefSeq" id="XP_028878919.1">
    <property type="nucleotide sequence ID" value="XM_029029735.1"/>
</dbReference>
<feature type="region of interest" description="Disordered" evidence="1">
    <location>
        <begin position="539"/>
        <end position="695"/>
    </location>
</feature>